<dbReference type="PANTHER" id="PTHR24083">
    <property type="entry name" value="NUCLEAR HORMONE RECEPTOR"/>
    <property type="match status" value="1"/>
</dbReference>
<dbReference type="PROSITE" id="PS51843">
    <property type="entry name" value="NR_LBD"/>
    <property type="match status" value="1"/>
</dbReference>
<dbReference type="OMA" id="MADEIMM"/>
<dbReference type="SUPFAM" id="SSF57716">
    <property type="entry name" value="Glucocorticoid receptor-like (DNA-binding domain)"/>
    <property type="match status" value="1"/>
</dbReference>
<keyword evidence="4" id="KW-0863">Zinc-finger</keyword>
<dbReference type="PRINTS" id="PR01282">
    <property type="entry name" value="COUPTNFACTOR"/>
</dbReference>
<dbReference type="GO" id="GO:0000981">
    <property type="term" value="F:DNA-binding transcription factor activity, RNA polymerase II-specific"/>
    <property type="evidence" value="ECO:0007669"/>
    <property type="project" value="UniProtKB-ARBA"/>
</dbReference>
<dbReference type="GO" id="GO:0007464">
    <property type="term" value="P:R3/R4 cell fate commitment"/>
    <property type="evidence" value="ECO:0007669"/>
    <property type="project" value="UniProtKB-ARBA"/>
</dbReference>
<evidence type="ECO:0000256" key="3">
    <source>
        <dbReference type="ARBA" id="ARBA00022723"/>
    </source>
</evidence>
<comment type="similarity">
    <text evidence="2">Belongs to the nuclear hormone receptor family. NR2 subfamily.</text>
</comment>
<feature type="compositionally biased region" description="Polar residues" evidence="12">
    <location>
        <begin position="607"/>
        <end position="620"/>
    </location>
</feature>
<dbReference type="InterPro" id="IPR000536">
    <property type="entry name" value="Nucl_hrmn_rcpt_lig-bd"/>
</dbReference>
<evidence type="ECO:0000256" key="2">
    <source>
        <dbReference type="ARBA" id="ARBA00006421"/>
    </source>
</evidence>
<dbReference type="GO" id="GO:0045202">
    <property type="term" value="C:synapse"/>
    <property type="evidence" value="ECO:0007669"/>
    <property type="project" value="GOC"/>
</dbReference>
<dbReference type="Proteomes" id="UP000037069">
    <property type="component" value="Unassembled WGS sequence"/>
</dbReference>
<dbReference type="InterPro" id="IPR050274">
    <property type="entry name" value="Nuclear_hormone_rcpt_NR2"/>
</dbReference>
<comment type="caution">
    <text evidence="15">The sequence shown here is derived from an EMBL/GenBank/DDBJ whole genome shotgun (WGS) entry which is preliminary data.</text>
</comment>
<dbReference type="SMART" id="SM00399">
    <property type="entry name" value="ZnF_C4"/>
    <property type="match status" value="1"/>
</dbReference>
<feature type="compositionally biased region" description="Polar residues" evidence="12">
    <location>
        <begin position="140"/>
        <end position="169"/>
    </location>
</feature>
<feature type="region of interest" description="Disordered" evidence="12">
    <location>
        <begin position="1090"/>
        <end position="1117"/>
    </location>
</feature>
<sequence length="1233" mass="130889">MITHNSLSVYGGGVMCASPSTAPGFFNHRPQSGAELSPFELGIPRSMALGVPPPTAWHDPNLGQHLHASAGPGSLAGTQNTNAGSVGTGGGTTPSSVASHQSVGIKQDLSALNASSVNPNNLQQTASHHTIKEDLSAMTNNTSHHTSAGQHQNTHDMNSMLKGSQSNCMVGSGSSSGNNNTGGNSNNNGGGGSTTPSSQANSSHSQSSNSGSQIDPKQNIECVVCGDKSSGKHYGQFTCEGCKSFFKRSVRRNLTYSCRGSRNCPIDQHHRNQCQYCRLRKCLKMGMRREAVQRGRVPPTQPGLTGMHGQYQLANGDPMGVAGFNGHSYLSSYISLLLRAEPYPTSRYGQCMQPNNIMGIDNICELAARLLFSAVEWAKNIPFFPELQVTDQVALLRLVWSELFVLNASQCSMPLHVAPLLAAAGLHASPMAADRVVAFMDHIRIFQEQVEKLKALHVDSAEYSCLKAIVLFTTGKLLDILYKDVPALLSKVSQKVFTHNAANASHNSSDSSDRSNEGQQMADEIMMVVKEHLDELNRVESEQLQQHNSAAAMHLATFMKTVAGVEAVTQNTFSHAKENHMPNTLSQESEKPMKTNSPSISAGIVPSATSAFSSCAPSHKTSSSAAVQQQQTAQQEDLLTALYNSANNGNHTNNSSGLGNSVNSQTLNLSNSPVNTSNNMSTPTSNTIMTNPAYLSPSQQHSQHQQQQQQQQQQQAAAAAVATAAMFYQTPPRSAFGSAFDMFHHSTPFGVSHAAAAAAAAAHSSTSGSFSSPSYRYSPYSFGNACGLSDVTHIESLQEKSQCALEEYCRTQYPNQPTRFGKLLLRLPSLRTVSSQVIEQLFFVRLVGKTPIETLIRDMLLSGNTAAAVATTTQQQHQQQQQQHQQTLNAAAAVQMQHTHAYTHGGAIVGIGVGNVNANDFSNSSHGHVSSNSYVLNAIQTSLPPSNHNSNTNSNNNTNVATTTTATTTTSSIGEETGAVSPNDMTNTGSGGSGGVASNGVGAVNYGATFFGNEYHHQLTQTALMANTSTYATSAAAMQASASTAMLTNYCDAAMMMAAAAVNANQCLQQQQQRIALMANCQNAINASCSSSSSNDEHDLTRLSKNSSPLNNEPSLQSNTTATALVSSALSSASSTTSTTSSSSSLLSSVSSAATTSPSITLVNTASLISSNATTLDIAAGHLHPHHIHHHLHSHHNHEHLHHHHHQLHHHVEPVTSPNLIDISEVPLIVDVK</sequence>
<feature type="domain" description="Nuclear receptor" evidence="13">
    <location>
        <begin position="219"/>
        <end position="294"/>
    </location>
</feature>
<dbReference type="Gene3D" id="3.30.50.10">
    <property type="entry name" value="Erythroid Transcription Factor GATA-1, subunit A"/>
    <property type="match status" value="1"/>
</dbReference>
<dbReference type="GO" id="GO:0007270">
    <property type="term" value="P:neuron-neuron synaptic transmission"/>
    <property type="evidence" value="ECO:0007669"/>
    <property type="project" value="UniProtKB-ARBA"/>
</dbReference>
<keyword evidence="6" id="KW-0805">Transcription regulation</keyword>
<keyword evidence="16" id="KW-1185">Reference proteome</keyword>
<evidence type="ECO:0000256" key="7">
    <source>
        <dbReference type="ARBA" id="ARBA00023125"/>
    </source>
</evidence>
<keyword evidence="10" id="KW-0539">Nucleus</keyword>
<dbReference type="GO" id="GO:0008270">
    <property type="term" value="F:zinc ion binding"/>
    <property type="evidence" value="ECO:0007669"/>
    <property type="project" value="UniProtKB-KW"/>
</dbReference>
<dbReference type="AlphaFoldDB" id="A0A0L0CBY7"/>
<dbReference type="GO" id="GO:0061331">
    <property type="term" value="P:epithelial cell proliferation involved in Malpighian tubule morphogenesis"/>
    <property type="evidence" value="ECO:0007669"/>
    <property type="project" value="UniProtKB-ARBA"/>
</dbReference>
<feature type="region of interest" description="Disordered" evidence="12">
    <location>
        <begin position="645"/>
        <end position="714"/>
    </location>
</feature>
<dbReference type="OrthoDB" id="5873264at2759"/>
<keyword evidence="3" id="KW-0479">Metal-binding</keyword>
<dbReference type="GO" id="GO:0005634">
    <property type="term" value="C:nucleus"/>
    <property type="evidence" value="ECO:0007669"/>
    <property type="project" value="UniProtKB-SubCell"/>
</dbReference>
<protein>
    <submittedName>
        <fullName evidence="15">Steroid receptor seven-up, isoform A</fullName>
    </submittedName>
</protein>
<evidence type="ECO:0000256" key="6">
    <source>
        <dbReference type="ARBA" id="ARBA00023015"/>
    </source>
</evidence>
<dbReference type="CDD" id="cd06958">
    <property type="entry name" value="NR_DBD_COUP_TF"/>
    <property type="match status" value="1"/>
</dbReference>
<evidence type="ECO:0000259" key="13">
    <source>
        <dbReference type="PROSITE" id="PS51030"/>
    </source>
</evidence>
<evidence type="ECO:0000256" key="8">
    <source>
        <dbReference type="ARBA" id="ARBA00023163"/>
    </source>
</evidence>
<keyword evidence="5" id="KW-0862">Zinc</keyword>
<dbReference type="EMBL" id="JRES01000608">
    <property type="protein sequence ID" value="KNC29913.1"/>
    <property type="molecule type" value="Genomic_DNA"/>
</dbReference>
<evidence type="ECO:0000259" key="14">
    <source>
        <dbReference type="PROSITE" id="PS51843"/>
    </source>
</evidence>
<dbReference type="GO" id="GO:0007462">
    <property type="term" value="P:R1/R6 cell fate commitment"/>
    <property type="evidence" value="ECO:0007669"/>
    <property type="project" value="UniProtKB-ARBA"/>
</dbReference>
<gene>
    <name evidence="15" type="ORF">FF38_08514</name>
</gene>
<feature type="compositionally biased region" description="Low complexity" evidence="12">
    <location>
        <begin position="194"/>
        <end position="212"/>
    </location>
</feature>
<evidence type="ECO:0000313" key="16">
    <source>
        <dbReference type="Proteomes" id="UP000037069"/>
    </source>
</evidence>
<dbReference type="GO" id="GO:0042331">
    <property type="term" value="P:phototaxis"/>
    <property type="evidence" value="ECO:0007669"/>
    <property type="project" value="UniProtKB-ARBA"/>
</dbReference>
<feature type="region of interest" description="Disordered" evidence="12">
    <location>
        <begin position="1190"/>
        <end position="1212"/>
    </location>
</feature>
<comment type="function">
    <text evidence="11">Receptor that is required in photoreceptors R1, R3, R4 and R6 during eye development; generation of the ganglion mother cell-2 (GMC-2) fate in the nb7-3 lineage, coinciding with the transition in the expression of HB to KR in the neuroblasts (NBs).</text>
</comment>
<feature type="compositionally biased region" description="Low complexity" evidence="12">
    <location>
        <begin position="621"/>
        <end position="633"/>
    </location>
</feature>
<dbReference type="InterPro" id="IPR001628">
    <property type="entry name" value="Znf_hrmn_rcpt"/>
</dbReference>
<keyword evidence="9 15" id="KW-0675">Receptor</keyword>
<feature type="domain" description="NR LBD" evidence="14">
    <location>
        <begin position="329"/>
        <end position="863"/>
    </location>
</feature>
<dbReference type="GO" id="GO:0021782">
    <property type="term" value="P:glial cell development"/>
    <property type="evidence" value="ECO:0007669"/>
    <property type="project" value="UniProtKB-ARBA"/>
</dbReference>
<dbReference type="FunFam" id="1.10.565.10:FF:000071">
    <property type="entry name" value="Steroid receptor seven-up, isoform A"/>
    <property type="match status" value="1"/>
</dbReference>
<dbReference type="Pfam" id="PF00104">
    <property type="entry name" value="Hormone_recep"/>
    <property type="match status" value="2"/>
</dbReference>
<feature type="compositionally biased region" description="Basic residues" evidence="12">
    <location>
        <begin position="1190"/>
        <end position="1209"/>
    </location>
</feature>
<accession>A0A0L0CBY7</accession>
<evidence type="ECO:0000313" key="15">
    <source>
        <dbReference type="EMBL" id="KNC29913.1"/>
    </source>
</evidence>
<dbReference type="PRINTS" id="PR00398">
    <property type="entry name" value="STRDHORMONER"/>
</dbReference>
<evidence type="ECO:0000256" key="5">
    <source>
        <dbReference type="ARBA" id="ARBA00022833"/>
    </source>
</evidence>
<dbReference type="PRINTS" id="PR00047">
    <property type="entry name" value="STROIDFINGER"/>
</dbReference>
<dbReference type="PROSITE" id="PS00031">
    <property type="entry name" value="NUCLEAR_REC_DBD_1"/>
    <property type="match status" value="1"/>
</dbReference>
<dbReference type="SUPFAM" id="SSF48508">
    <property type="entry name" value="Nuclear receptor ligand-binding domain"/>
    <property type="match status" value="1"/>
</dbReference>
<dbReference type="Gene3D" id="1.10.565.10">
    <property type="entry name" value="Retinoid X Receptor"/>
    <property type="match status" value="2"/>
</dbReference>
<feature type="region of interest" description="Disordered" evidence="12">
    <location>
        <begin position="52"/>
        <end position="102"/>
    </location>
</feature>
<evidence type="ECO:0000256" key="1">
    <source>
        <dbReference type="ARBA" id="ARBA00004123"/>
    </source>
</evidence>
<evidence type="ECO:0000256" key="12">
    <source>
        <dbReference type="SAM" id="MobiDB-lite"/>
    </source>
</evidence>
<feature type="compositionally biased region" description="Low complexity" evidence="12">
    <location>
        <begin position="171"/>
        <end position="187"/>
    </location>
</feature>
<name>A0A0L0CBY7_LUCCU</name>
<dbReference type="InterPro" id="IPR035500">
    <property type="entry name" value="NHR-like_dom_sf"/>
</dbReference>
<organism evidence="15 16">
    <name type="scientific">Lucilia cuprina</name>
    <name type="common">Green bottle fly</name>
    <name type="synonym">Australian sheep blowfly</name>
    <dbReference type="NCBI Taxonomy" id="7375"/>
    <lineage>
        <taxon>Eukaryota</taxon>
        <taxon>Metazoa</taxon>
        <taxon>Ecdysozoa</taxon>
        <taxon>Arthropoda</taxon>
        <taxon>Hexapoda</taxon>
        <taxon>Insecta</taxon>
        <taxon>Pterygota</taxon>
        <taxon>Neoptera</taxon>
        <taxon>Endopterygota</taxon>
        <taxon>Diptera</taxon>
        <taxon>Brachycera</taxon>
        <taxon>Muscomorpha</taxon>
        <taxon>Oestroidea</taxon>
        <taxon>Calliphoridae</taxon>
        <taxon>Luciliinae</taxon>
        <taxon>Lucilia</taxon>
    </lineage>
</organism>
<dbReference type="SMART" id="SM00430">
    <property type="entry name" value="HOLI"/>
    <property type="match status" value="1"/>
</dbReference>
<keyword evidence="7" id="KW-0238">DNA-binding</keyword>
<evidence type="ECO:0000256" key="11">
    <source>
        <dbReference type="ARBA" id="ARBA00058354"/>
    </source>
</evidence>
<dbReference type="InterPro" id="IPR013088">
    <property type="entry name" value="Znf_NHR/GATA"/>
</dbReference>
<feature type="compositionally biased region" description="Polar residues" evidence="12">
    <location>
        <begin position="1103"/>
        <end position="1117"/>
    </location>
</feature>
<dbReference type="FunFam" id="3.30.50.10:FF:000016">
    <property type="entry name" value="Nuclear receptor subfamily 2 group F member 1"/>
    <property type="match status" value="1"/>
</dbReference>
<dbReference type="GO" id="GO:0042803">
    <property type="term" value="F:protein homodimerization activity"/>
    <property type="evidence" value="ECO:0007669"/>
    <property type="project" value="UniProtKB-ARBA"/>
</dbReference>
<evidence type="ECO:0000256" key="10">
    <source>
        <dbReference type="ARBA" id="ARBA00023242"/>
    </source>
</evidence>
<dbReference type="GO" id="GO:0007503">
    <property type="term" value="P:fat body development"/>
    <property type="evidence" value="ECO:0007669"/>
    <property type="project" value="UniProtKB-ARBA"/>
</dbReference>
<dbReference type="GO" id="GO:0007510">
    <property type="term" value="P:cardioblast cell fate determination"/>
    <property type="evidence" value="ECO:0007669"/>
    <property type="project" value="UniProtKB-ARBA"/>
</dbReference>
<dbReference type="GO" id="GO:0046982">
    <property type="term" value="F:protein heterodimerization activity"/>
    <property type="evidence" value="ECO:0007669"/>
    <property type="project" value="UniProtKB-ARBA"/>
</dbReference>
<feature type="region of interest" description="Disordered" evidence="12">
    <location>
        <begin position="140"/>
        <end position="215"/>
    </location>
</feature>
<comment type="subcellular location">
    <subcellularLocation>
        <location evidence="1">Nucleus</location>
    </subcellularLocation>
</comment>
<dbReference type="Pfam" id="PF00105">
    <property type="entry name" value="zf-C4"/>
    <property type="match status" value="1"/>
</dbReference>
<reference evidence="15 16" key="1">
    <citation type="journal article" date="2015" name="Nat. Commun.">
        <title>Lucilia cuprina genome unlocks parasitic fly biology to underpin future interventions.</title>
        <authorList>
            <person name="Anstead C.A."/>
            <person name="Korhonen P.K."/>
            <person name="Young N.D."/>
            <person name="Hall R.S."/>
            <person name="Jex A.R."/>
            <person name="Murali S.C."/>
            <person name="Hughes D.S."/>
            <person name="Lee S.F."/>
            <person name="Perry T."/>
            <person name="Stroehlein A.J."/>
            <person name="Ansell B.R."/>
            <person name="Breugelmans B."/>
            <person name="Hofmann A."/>
            <person name="Qu J."/>
            <person name="Dugan S."/>
            <person name="Lee S.L."/>
            <person name="Chao H."/>
            <person name="Dinh H."/>
            <person name="Han Y."/>
            <person name="Doddapaneni H.V."/>
            <person name="Worley K.C."/>
            <person name="Muzny D.M."/>
            <person name="Ioannidis P."/>
            <person name="Waterhouse R.M."/>
            <person name="Zdobnov E.M."/>
            <person name="James P.J."/>
            <person name="Bagnall N.H."/>
            <person name="Kotze A.C."/>
            <person name="Gibbs R.A."/>
            <person name="Richards S."/>
            <person name="Batterham P."/>
            <person name="Gasser R.B."/>
        </authorList>
    </citation>
    <scope>NUCLEOTIDE SEQUENCE [LARGE SCALE GENOMIC DNA]</scope>
    <source>
        <strain evidence="15 16">LS</strain>
        <tissue evidence="15">Full body</tissue>
    </source>
</reference>
<dbReference type="PROSITE" id="PS51030">
    <property type="entry name" value="NUCLEAR_REC_DBD_2"/>
    <property type="match status" value="1"/>
</dbReference>
<evidence type="ECO:0000256" key="4">
    <source>
        <dbReference type="ARBA" id="ARBA00022771"/>
    </source>
</evidence>
<proteinExistence type="inferred from homology"/>
<evidence type="ECO:0000256" key="9">
    <source>
        <dbReference type="ARBA" id="ARBA00023170"/>
    </source>
</evidence>
<dbReference type="STRING" id="7375.A0A0L0CBY7"/>
<dbReference type="InterPro" id="IPR001723">
    <property type="entry name" value="Nuclear_hrmn_rcpt"/>
</dbReference>
<dbReference type="GO" id="GO:0043565">
    <property type="term" value="F:sequence-specific DNA binding"/>
    <property type="evidence" value="ECO:0007669"/>
    <property type="project" value="InterPro"/>
</dbReference>
<keyword evidence="8" id="KW-0804">Transcription</keyword>
<feature type="region of interest" description="Disordered" evidence="12">
    <location>
        <begin position="579"/>
        <end position="633"/>
    </location>
</feature>